<dbReference type="InterPro" id="IPR050866">
    <property type="entry name" value="CNG_cation_channel"/>
</dbReference>
<keyword evidence="8" id="KW-0407">Ion channel</keyword>
<keyword evidence="4 10" id="KW-1133">Transmembrane helix</keyword>
<dbReference type="GO" id="GO:0005222">
    <property type="term" value="F:intracellularly cAMP-activated cation channel activity"/>
    <property type="evidence" value="ECO:0007669"/>
    <property type="project" value="TreeGrafter"/>
</dbReference>
<accession>A0AAV5WKG5</accession>
<keyword evidence="7" id="KW-1071">Ligand-gated ion channel</keyword>
<dbReference type="AlphaFoldDB" id="A0AAV5WKG5"/>
<dbReference type="InterPro" id="IPR014710">
    <property type="entry name" value="RmlC-like_jellyroll"/>
</dbReference>
<dbReference type="GO" id="GO:0017071">
    <property type="term" value="C:intracellular cyclic nucleotide activated cation channel complex"/>
    <property type="evidence" value="ECO:0007669"/>
    <property type="project" value="TreeGrafter"/>
</dbReference>
<dbReference type="GO" id="GO:0005886">
    <property type="term" value="C:plasma membrane"/>
    <property type="evidence" value="ECO:0007669"/>
    <property type="project" value="TreeGrafter"/>
</dbReference>
<evidence type="ECO:0000313" key="12">
    <source>
        <dbReference type="EMBL" id="GMT31035.1"/>
    </source>
</evidence>
<feature type="region of interest" description="Disordered" evidence="9">
    <location>
        <begin position="369"/>
        <end position="410"/>
    </location>
</feature>
<dbReference type="Pfam" id="PF00520">
    <property type="entry name" value="Ion_trans"/>
    <property type="match status" value="1"/>
</dbReference>
<gene>
    <name evidence="12" type="ORF">PFISCL1PPCAC_22332</name>
</gene>
<evidence type="ECO:0000256" key="7">
    <source>
        <dbReference type="ARBA" id="ARBA00023286"/>
    </source>
</evidence>
<keyword evidence="5" id="KW-0406">Ion transport</keyword>
<evidence type="ECO:0000256" key="2">
    <source>
        <dbReference type="ARBA" id="ARBA00022448"/>
    </source>
</evidence>
<dbReference type="PROSITE" id="PS00889">
    <property type="entry name" value="CNMP_BINDING_2"/>
    <property type="match status" value="1"/>
</dbReference>
<dbReference type="InterPro" id="IPR000595">
    <property type="entry name" value="cNMP-bd_dom"/>
</dbReference>
<dbReference type="InterPro" id="IPR018488">
    <property type="entry name" value="cNMP-bd_CS"/>
</dbReference>
<dbReference type="Gene3D" id="2.60.120.10">
    <property type="entry name" value="Jelly Rolls"/>
    <property type="match status" value="1"/>
</dbReference>
<keyword evidence="2" id="KW-0813">Transport</keyword>
<reference evidence="12" key="1">
    <citation type="submission" date="2023-10" db="EMBL/GenBank/DDBJ databases">
        <title>Genome assembly of Pristionchus species.</title>
        <authorList>
            <person name="Yoshida K."/>
            <person name="Sommer R.J."/>
        </authorList>
    </citation>
    <scope>NUCLEOTIDE SEQUENCE</scope>
    <source>
        <strain evidence="12">RS5133</strain>
    </source>
</reference>
<proteinExistence type="predicted"/>
<comment type="caution">
    <text evidence="12">The sequence shown here is derived from an EMBL/GenBank/DDBJ whole genome shotgun (WGS) entry which is preliminary data.</text>
</comment>
<dbReference type="PROSITE" id="PS50042">
    <property type="entry name" value="CNMP_BINDING_3"/>
    <property type="match status" value="1"/>
</dbReference>
<keyword evidence="13" id="KW-1185">Reference proteome</keyword>
<evidence type="ECO:0000256" key="3">
    <source>
        <dbReference type="ARBA" id="ARBA00022692"/>
    </source>
</evidence>
<dbReference type="PROSITE" id="PS00888">
    <property type="entry name" value="CNMP_BINDING_1"/>
    <property type="match status" value="1"/>
</dbReference>
<evidence type="ECO:0000256" key="1">
    <source>
        <dbReference type="ARBA" id="ARBA00004141"/>
    </source>
</evidence>
<dbReference type="SMART" id="SM00100">
    <property type="entry name" value="cNMP"/>
    <property type="match status" value="1"/>
</dbReference>
<keyword evidence="3 10" id="KW-0812">Transmembrane</keyword>
<evidence type="ECO:0000256" key="9">
    <source>
        <dbReference type="SAM" id="MobiDB-lite"/>
    </source>
</evidence>
<dbReference type="GO" id="GO:0030553">
    <property type="term" value="F:cGMP binding"/>
    <property type="evidence" value="ECO:0007669"/>
    <property type="project" value="TreeGrafter"/>
</dbReference>
<dbReference type="InterPro" id="IPR018490">
    <property type="entry name" value="cNMP-bd_dom_sf"/>
</dbReference>
<feature type="non-terminal residue" evidence="12">
    <location>
        <position position="410"/>
    </location>
</feature>
<protein>
    <recommendedName>
        <fullName evidence="11">Cyclic nucleotide-binding domain-containing protein</fullName>
    </recommendedName>
</protein>
<evidence type="ECO:0000256" key="6">
    <source>
        <dbReference type="ARBA" id="ARBA00023136"/>
    </source>
</evidence>
<evidence type="ECO:0000256" key="5">
    <source>
        <dbReference type="ARBA" id="ARBA00023065"/>
    </source>
</evidence>
<dbReference type="InterPro" id="IPR005821">
    <property type="entry name" value="Ion_trans_dom"/>
</dbReference>
<dbReference type="GO" id="GO:0044877">
    <property type="term" value="F:protein-containing complex binding"/>
    <property type="evidence" value="ECO:0007669"/>
    <property type="project" value="TreeGrafter"/>
</dbReference>
<evidence type="ECO:0000256" key="10">
    <source>
        <dbReference type="SAM" id="Phobius"/>
    </source>
</evidence>
<dbReference type="FunFam" id="2.60.120.10:FF:000078">
    <property type="entry name" value="Cyclic nucleotide-gated channel"/>
    <property type="match status" value="1"/>
</dbReference>
<evidence type="ECO:0000256" key="8">
    <source>
        <dbReference type="ARBA" id="ARBA00023303"/>
    </source>
</evidence>
<dbReference type="PANTHER" id="PTHR45638:SF1">
    <property type="entry name" value="CYCLIC NUCLEOTIDE-GATED ION CHANNEL SUBUNIT B, ISOFORM A"/>
    <property type="match status" value="1"/>
</dbReference>
<comment type="subcellular location">
    <subcellularLocation>
        <location evidence="1">Membrane</location>
        <topology evidence="1">Multi-pass membrane protein</topology>
    </subcellularLocation>
</comment>
<sequence length="410" mass="46631">MLDNSFSNPYAIRVARTLSYMIYIIHLNSCVYYVLSALQAFGQIAYPWSNPKFYLNKWVYNNQGNSYVRCFYFTAAVATSTGNNPAPSNVIEYIYMTFSWMMGVFVFALLLGQIRDIVSNANRNQEEYRRKMDAALYECQRLRLPEELTQRVRSWFIYTWEQHKTLDEKRLIEKLPLKLQTDLALSVHYATLSKVKLFQDCERALLRDLVLKLRAVIFLPGDMVCQKGDVGKDMYIVNAGILQVVGGELNEKVFAELGQGSVFGEISLLAIGGNNRRTASIRAKGYATLFALSKEDLQDVIKYYPQAQAILKKKAAEMLNKDKKAEGPSAATTKNLEETCKLTVAPEPKMLKVIAQVLPENSETTVKLKKALEDRRPSMLLHPDGDLSDFSDMSDISDIEEDDEAQIQRE</sequence>
<dbReference type="Pfam" id="PF00027">
    <property type="entry name" value="cNMP_binding"/>
    <property type="match status" value="1"/>
</dbReference>
<dbReference type="PANTHER" id="PTHR45638">
    <property type="entry name" value="CYCLIC NUCLEOTIDE-GATED CATION CHANNEL SUBUNIT A"/>
    <property type="match status" value="1"/>
</dbReference>
<dbReference type="EMBL" id="BTSY01000005">
    <property type="protein sequence ID" value="GMT31035.1"/>
    <property type="molecule type" value="Genomic_DNA"/>
</dbReference>
<dbReference type="FunFam" id="1.10.287.630:FF:000001">
    <property type="entry name" value="Cyclic nucleotide-gated channel alpha 3"/>
    <property type="match status" value="1"/>
</dbReference>
<evidence type="ECO:0000256" key="4">
    <source>
        <dbReference type="ARBA" id="ARBA00022989"/>
    </source>
</evidence>
<feature type="compositionally biased region" description="Acidic residues" evidence="9">
    <location>
        <begin position="395"/>
        <end position="410"/>
    </location>
</feature>
<dbReference type="Gene3D" id="1.10.287.70">
    <property type="match status" value="1"/>
</dbReference>
<evidence type="ECO:0000259" key="11">
    <source>
        <dbReference type="PROSITE" id="PS50042"/>
    </source>
</evidence>
<feature type="domain" description="Cyclic nucleotide-binding" evidence="11">
    <location>
        <begin position="197"/>
        <end position="301"/>
    </location>
</feature>
<keyword evidence="6 10" id="KW-0472">Membrane</keyword>
<dbReference type="GO" id="GO:0005223">
    <property type="term" value="F:intracellularly cGMP-activated cation channel activity"/>
    <property type="evidence" value="ECO:0007669"/>
    <property type="project" value="TreeGrafter"/>
</dbReference>
<feature type="transmembrane region" description="Helical" evidence="10">
    <location>
        <begin position="20"/>
        <end position="46"/>
    </location>
</feature>
<dbReference type="SUPFAM" id="SSF51206">
    <property type="entry name" value="cAMP-binding domain-like"/>
    <property type="match status" value="1"/>
</dbReference>
<dbReference type="Proteomes" id="UP001432322">
    <property type="component" value="Unassembled WGS sequence"/>
</dbReference>
<dbReference type="CDD" id="cd00038">
    <property type="entry name" value="CAP_ED"/>
    <property type="match status" value="1"/>
</dbReference>
<dbReference type="SUPFAM" id="SSF81324">
    <property type="entry name" value="Voltage-gated potassium channels"/>
    <property type="match status" value="1"/>
</dbReference>
<name>A0AAV5WKG5_9BILA</name>
<feature type="transmembrane region" description="Helical" evidence="10">
    <location>
        <begin position="93"/>
        <end position="114"/>
    </location>
</feature>
<dbReference type="Gene3D" id="1.10.287.630">
    <property type="entry name" value="Helix hairpin bin"/>
    <property type="match status" value="1"/>
</dbReference>
<evidence type="ECO:0000313" key="13">
    <source>
        <dbReference type="Proteomes" id="UP001432322"/>
    </source>
</evidence>
<organism evidence="12 13">
    <name type="scientific">Pristionchus fissidentatus</name>
    <dbReference type="NCBI Taxonomy" id="1538716"/>
    <lineage>
        <taxon>Eukaryota</taxon>
        <taxon>Metazoa</taxon>
        <taxon>Ecdysozoa</taxon>
        <taxon>Nematoda</taxon>
        <taxon>Chromadorea</taxon>
        <taxon>Rhabditida</taxon>
        <taxon>Rhabditina</taxon>
        <taxon>Diplogasteromorpha</taxon>
        <taxon>Diplogasteroidea</taxon>
        <taxon>Neodiplogasteridae</taxon>
        <taxon>Pristionchus</taxon>
    </lineage>
</organism>